<evidence type="ECO:0000256" key="10">
    <source>
        <dbReference type="ARBA" id="ARBA00022786"/>
    </source>
</evidence>
<reference evidence="21" key="1">
    <citation type="submission" date="2025-08" db="UniProtKB">
        <authorList>
            <consortium name="RefSeq"/>
        </authorList>
    </citation>
    <scope>IDENTIFICATION</scope>
    <source>
        <tissue evidence="21">Seedling</tissue>
    </source>
</reference>
<feature type="region of interest" description="Disordered" evidence="16">
    <location>
        <begin position="388"/>
        <end position="416"/>
    </location>
</feature>
<keyword evidence="7" id="KW-0479">Metal-binding</keyword>
<accession>A0A6P4AGV0</accession>
<feature type="signal peptide" evidence="18">
    <location>
        <begin position="1"/>
        <end position="27"/>
    </location>
</feature>
<dbReference type="PANTHER" id="PTHR46279:SF31">
    <property type="entry name" value="RING-H2 FINGER PROTEIN ATL20-LIKE ISOFORM X1"/>
    <property type="match status" value="1"/>
</dbReference>
<evidence type="ECO:0000256" key="14">
    <source>
        <dbReference type="ARBA" id="ARBA00024209"/>
    </source>
</evidence>
<dbReference type="InterPro" id="IPR013083">
    <property type="entry name" value="Znf_RING/FYVE/PHD"/>
</dbReference>
<evidence type="ECO:0000313" key="20">
    <source>
        <dbReference type="Proteomes" id="UP001652623"/>
    </source>
</evidence>
<dbReference type="InParanoid" id="A0A6P4AGV0"/>
<evidence type="ECO:0000256" key="16">
    <source>
        <dbReference type="SAM" id="MobiDB-lite"/>
    </source>
</evidence>
<keyword evidence="13 17" id="KW-0472">Membrane</keyword>
<evidence type="ECO:0000256" key="15">
    <source>
        <dbReference type="PROSITE-ProRule" id="PRU00175"/>
    </source>
</evidence>
<dbReference type="GeneID" id="107430138"/>
<evidence type="ECO:0000259" key="19">
    <source>
        <dbReference type="PROSITE" id="PS50089"/>
    </source>
</evidence>
<dbReference type="Proteomes" id="UP001652623">
    <property type="component" value="Chromosome 6"/>
</dbReference>
<dbReference type="Gene3D" id="3.30.40.10">
    <property type="entry name" value="Zinc/RING finger domain, C3HC4 (zinc finger)"/>
    <property type="match status" value="1"/>
</dbReference>
<comment type="catalytic activity">
    <reaction evidence="1">
        <text>S-ubiquitinyl-[E2 ubiquitin-conjugating enzyme]-L-cysteine + [acceptor protein]-L-lysine = [E2 ubiquitin-conjugating enzyme]-L-cysteine + N(6)-ubiquitinyl-[acceptor protein]-L-lysine.</text>
        <dbReference type="EC" id="2.3.2.27"/>
    </reaction>
</comment>
<keyword evidence="12 17" id="KW-1133">Transmembrane helix</keyword>
<keyword evidence="20" id="KW-1185">Reference proteome</keyword>
<keyword evidence="11" id="KW-0862">Zinc</keyword>
<evidence type="ECO:0000256" key="11">
    <source>
        <dbReference type="ARBA" id="ARBA00022833"/>
    </source>
</evidence>
<evidence type="ECO:0000256" key="18">
    <source>
        <dbReference type="SAM" id="SignalP"/>
    </source>
</evidence>
<proteinExistence type="inferred from homology"/>
<dbReference type="SUPFAM" id="SSF57850">
    <property type="entry name" value="RING/U-box"/>
    <property type="match status" value="1"/>
</dbReference>
<dbReference type="PROSITE" id="PS50089">
    <property type="entry name" value="ZF_RING_2"/>
    <property type="match status" value="1"/>
</dbReference>
<sequence length="416" mass="45770">MATFEISLLSLFFIVSYLVFFFPRISADSIITCPKTSCLHGEQPVRFPFRLKNQPSECGYRGFSLSCDKHGRPILSLPYAGDFIVQTIEYEKQSVWINDPDNCLPGRFLKHEFNISNSPFSAYNYHQVNFTYLNCSSNQTSSLPFAYYSIDCLSSKDYKVYAIPTIYADPYISPSTVESQSPSPSPSSSCSVITTALIPMPRLPEGYLDIDIELTWEDPKCGDCEARDGICGFRANESNKVVACSVPAKSSSGDLSRAAKYGIILGAAIPGILCVVAFGSFVSGKVREYRQRRNPNFPATTTIDYPAPIVVVAGLDGPTIESYPKTLLGESRRLPRPNDNTCPICLSEYQPKDTLRTIPECNHYFHSNCVDEWLKMNATCPLCRNSPEASSAITPSSSVSSGTRSSSNSSSSLASQ</sequence>
<keyword evidence="6 17" id="KW-0812">Transmembrane</keyword>
<dbReference type="EC" id="2.3.2.27" evidence="4"/>
<dbReference type="RefSeq" id="XP_015896423.3">
    <property type="nucleotide sequence ID" value="XM_016040937.4"/>
</dbReference>
<keyword evidence="9 15" id="KW-0863">Zinc-finger</keyword>
<dbReference type="Pfam" id="PF13639">
    <property type="entry name" value="zf-RING_2"/>
    <property type="match status" value="1"/>
</dbReference>
<dbReference type="GO" id="GO:0016020">
    <property type="term" value="C:membrane"/>
    <property type="evidence" value="ECO:0007669"/>
    <property type="project" value="UniProtKB-SubCell"/>
</dbReference>
<evidence type="ECO:0000256" key="13">
    <source>
        <dbReference type="ARBA" id="ARBA00023136"/>
    </source>
</evidence>
<comment type="pathway">
    <text evidence="3">Protein modification; protein ubiquitination.</text>
</comment>
<keyword evidence="10" id="KW-0833">Ubl conjugation pathway</keyword>
<evidence type="ECO:0000313" key="21">
    <source>
        <dbReference type="RefSeq" id="XP_015896423.3"/>
    </source>
</evidence>
<evidence type="ECO:0000256" key="8">
    <source>
        <dbReference type="ARBA" id="ARBA00022729"/>
    </source>
</evidence>
<evidence type="ECO:0000256" key="17">
    <source>
        <dbReference type="SAM" id="Phobius"/>
    </source>
</evidence>
<comment type="subcellular location">
    <subcellularLocation>
        <location evidence="2">Membrane</location>
        <topology evidence="2">Single-pass membrane protein</topology>
    </subcellularLocation>
</comment>
<dbReference type="Pfam" id="PF13947">
    <property type="entry name" value="GUB_WAK_bind"/>
    <property type="match status" value="1"/>
</dbReference>
<keyword evidence="8 18" id="KW-0732">Signal</keyword>
<evidence type="ECO:0000256" key="2">
    <source>
        <dbReference type="ARBA" id="ARBA00004167"/>
    </source>
</evidence>
<evidence type="ECO:0000256" key="9">
    <source>
        <dbReference type="ARBA" id="ARBA00022771"/>
    </source>
</evidence>
<dbReference type="AlphaFoldDB" id="A0A6P4AGV0"/>
<evidence type="ECO:0000256" key="1">
    <source>
        <dbReference type="ARBA" id="ARBA00000900"/>
    </source>
</evidence>
<feature type="transmembrane region" description="Helical" evidence="17">
    <location>
        <begin position="261"/>
        <end position="283"/>
    </location>
</feature>
<evidence type="ECO:0000256" key="7">
    <source>
        <dbReference type="ARBA" id="ARBA00022723"/>
    </source>
</evidence>
<dbReference type="PANTHER" id="PTHR46279">
    <property type="entry name" value="RING/U-BOX SUPERFAMILY PROTEIN"/>
    <property type="match status" value="1"/>
</dbReference>
<comment type="similarity">
    <text evidence="14">Belongs to the RING-type zinc finger family. ATL subfamily.</text>
</comment>
<protein>
    <recommendedName>
        <fullName evidence="4">RING-type E3 ubiquitin transferase</fullName>
        <ecNumber evidence="4">2.3.2.27</ecNumber>
    </recommendedName>
</protein>
<dbReference type="CDD" id="cd16461">
    <property type="entry name" value="RING-H2_EL5-like"/>
    <property type="match status" value="1"/>
</dbReference>
<name>A0A6P4AGV0_ZIZJJ</name>
<dbReference type="InterPro" id="IPR046948">
    <property type="entry name" value="ATL20-22-like"/>
</dbReference>
<evidence type="ECO:0000256" key="6">
    <source>
        <dbReference type="ARBA" id="ARBA00022692"/>
    </source>
</evidence>
<evidence type="ECO:0000256" key="12">
    <source>
        <dbReference type="ARBA" id="ARBA00022989"/>
    </source>
</evidence>
<feature type="domain" description="RING-type" evidence="19">
    <location>
        <begin position="342"/>
        <end position="384"/>
    </location>
</feature>
<dbReference type="GO" id="GO:0030247">
    <property type="term" value="F:polysaccharide binding"/>
    <property type="evidence" value="ECO:0007669"/>
    <property type="project" value="InterPro"/>
</dbReference>
<evidence type="ECO:0000256" key="4">
    <source>
        <dbReference type="ARBA" id="ARBA00012483"/>
    </source>
</evidence>
<dbReference type="GO" id="GO:0008270">
    <property type="term" value="F:zinc ion binding"/>
    <property type="evidence" value="ECO:0007669"/>
    <property type="project" value="UniProtKB-KW"/>
</dbReference>
<dbReference type="GO" id="GO:0061630">
    <property type="term" value="F:ubiquitin protein ligase activity"/>
    <property type="evidence" value="ECO:0007669"/>
    <property type="project" value="UniProtKB-EC"/>
</dbReference>
<keyword evidence="5" id="KW-0808">Transferase</keyword>
<organism evidence="20 21">
    <name type="scientific">Ziziphus jujuba</name>
    <name type="common">Chinese jujube</name>
    <name type="synonym">Ziziphus sativa</name>
    <dbReference type="NCBI Taxonomy" id="326968"/>
    <lineage>
        <taxon>Eukaryota</taxon>
        <taxon>Viridiplantae</taxon>
        <taxon>Streptophyta</taxon>
        <taxon>Embryophyta</taxon>
        <taxon>Tracheophyta</taxon>
        <taxon>Spermatophyta</taxon>
        <taxon>Magnoliopsida</taxon>
        <taxon>eudicotyledons</taxon>
        <taxon>Gunneridae</taxon>
        <taxon>Pentapetalae</taxon>
        <taxon>rosids</taxon>
        <taxon>fabids</taxon>
        <taxon>Rosales</taxon>
        <taxon>Rhamnaceae</taxon>
        <taxon>Paliureae</taxon>
        <taxon>Ziziphus</taxon>
    </lineage>
</organism>
<feature type="chain" id="PRO_5045036433" description="RING-type E3 ubiquitin transferase" evidence="18">
    <location>
        <begin position="28"/>
        <end position="416"/>
    </location>
</feature>
<dbReference type="KEGG" id="zju:107430138"/>
<dbReference type="InterPro" id="IPR025287">
    <property type="entry name" value="WAK_GUB"/>
</dbReference>
<evidence type="ECO:0000256" key="3">
    <source>
        <dbReference type="ARBA" id="ARBA00004906"/>
    </source>
</evidence>
<gene>
    <name evidence="21" type="primary">LOC107430138</name>
</gene>
<dbReference type="SMART" id="SM00184">
    <property type="entry name" value="RING"/>
    <property type="match status" value="1"/>
</dbReference>
<dbReference type="InterPro" id="IPR001841">
    <property type="entry name" value="Znf_RING"/>
</dbReference>
<evidence type="ECO:0000256" key="5">
    <source>
        <dbReference type="ARBA" id="ARBA00022679"/>
    </source>
</evidence>